<protein>
    <recommendedName>
        <fullName evidence="3">Glabrous enhancer-binding protein-like DBD domain-containing protein</fullName>
    </recommendedName>
</protein>
<dbReference type="PANTHER" id="PTHR31662:SF39">
    <property type="match status" value="1"/>
</dbReference>
<evidence type="ECO:0000259" key="3">
    <source>
        <dbReference type="Pfam" id="PF04504"/>
    </source>
</evidence>
<feature type="compositionally biased region" description="Low complexity" evidence="2">
    <location>
        <begin position="34"/>
        <end position="52"/>
    </location>
</feature>
<proteinExistence type="inferred from homology"/>
<comment type="caution">
    <text evidence="4">The sequence shown here is derived from an EMBL/GenBank/DDBJ whole genome shotgun (WGS) entry which is preliminary data.</text>
</comment>
<dbReference type="EMBL" id="BTGU01000091">
    <property type="protein sequence ID" value="GMN59832.1"/>
    <property type="molecule type" value="Genomic_DNA"/>
</dbReference>
<evidence type="ECO:0000256" key="1">
    <source>
        <dbReference type="ARBA" id="ARBA00010820"/>
    </source>
</evidence>
<dbReference type="InterPro" id="IPR007592">
    <property type="entry name" value="GEBP"/>
</dbReference>
<dbReference type="Proteomes" id="UP001187192">
    <property type="component" value="Unassembled WGS sequence"/>
</dbReference>
<dbReference type="AlphaFoldDB" id="A0AA88DQM7"/>
<name>A0AA88DQM7_FICCA</name>
<dbReference type="InterPro" id="IPR053932">
    <property type="entry name" value="GeBP-like_DBD"/>
</dbReference>
<dbReference type="GO" id="GO:0005634">
    <property type="term" value="C:nucleus"/>
    <property type="evidence" value="ECO:0007669"/>
    <property type="project" value="TreeGrafter"/>
</dbReference>
<dbReference type="GO" id="GO:0006355">
    <property type="term" value="P:regulation of DNA-templated transcription"/>
    <property type="evidence" value="ECO:0007669"/>
    <property type="project" value="InterPro"/>
</dbReference>
<accession>A0AA88DQM7</accession>
<dbReference type="Pfam" id="PF04504">
    <property type="entry name" value="GeBP-like_DBD"/>
    <property type="match status" value="1"/>
</dbReference>
<feature type="region of interest" description="Disordered" evidence="2">
    <location>
        <begin position="33"/>
        <end position="52"/>
    </location>
</feature>
<organism evidence="4 5">
    <name type="scientific">Ficus carica</name>
    <name type="common">Common fig</name>
    <dbReference type="NCBI Taxonomy" id="3494"/>
    <lineage>
        <taxon>Eukaryota</taxon>
        <taxon>Viridiplantae</taxon>
        <taxon>Streptophyta</taxon>
        <taxon>Embryophyta</taxon>
        <taxon>Tracheophyta</taxon>
        <taxon>Spermatophyta</taxon>
        <taxon>Magnoliopsida</taxon>
        <taxon>eudicotyledons</taxon>
        <taxon>Gunneridae</taxon>
        <taxon>Pentapetalae</taxon>
        <taxon>rosids</taxon>
        <taxon>fabids</taxon>
        <taxon>Rosales</taxon>
        <taxon>Moraceae</taxon>
        <taxon>Ficeae</taxon>
        <taxon>Ficus</taxon>
    </lineage>
</organism>
<reference evidence="4" key="1">
    <citation type="submission" date="2023-07" db="EMBL/GenBank/DDBJ databases">
        <title>draft genome sequence of fig (Ficus carica).</title>
        <authorList>
            <person name="Takahashi T."/>
            <person name="Nishimura K."/>
        </authorList>
    </citation>
    <scope>NUCLEOTIDE SEQUENCE</scope>
</reference>
<gene>
    <name evidence="4" type="ORF">TIFTF001_028928</name>
</gene>
<comment type="similarity">
    <text evidence="1">Belongs to the GeBP family.</text>
</comment>
<dbReference type="PANTHER" id="PTHR31662">
    <property type="entry name" value="BNAANNG10740D PROTEIN-RELATED"/>
    <property type="match status" value="1"/>
</dbReference>
<evidence type="ECO:0000256" key="2">
    <source>
        <dbReference type="SAM" id="MobiDB-lite"/>
    </source>
</evidence>
<evidence type="ECO:0000313" key="5">
    <source>
        <dbReference type="Proteomes" id="UP001187192"/>
    </source>
</evidence>
<sequence>MTNSSNLHHQQQRLFSDSDETQLLKAFRKVSKDSFSTPSSTSLSPSSSSSSSLTITSQHLDLIENSLGQRFSQTQIIDKLRRLKLKYHRQARTKSLIRTPHDLRLHNISRKIWGRRNLPTPYNAKRQVVFHPEEEKGKEDLSFLREEYSRIFPENGVWEKGLECLGGEKIRGFNEEWTLVRKEEAELRAKRAELEKELIHLVLQIEVTGKSREENSFG</sequence>
<keyword evidence="5" id="KW-1185">Reference proteome</keyword>
<feature type="domain" description="Glabrous enhancer-binding protein-like DBD" evidence="3">
    <location>
        <begin position="12"/>
        <end position="114"/>
    </location>
</feature>
<evidence type="ECO:0000313" key="4">
    <source>
        <dbReference type="EMBL" id="GMN59832.1"/>
    </source>
</evidence>